<sequence>MTFNEALRSKKKFITSSSNFMQTIYHCLIIPTIEEEATKYITDFKNSPSSFIDESCKLYSSNADFKLWIIPIKDFKHSHEKVMVKISE</sequence>
<reference evidence="1 2" key="1">
    <citation type="submission" date="2016-04" db="EMBL/GenBank/DDBJ databases">
        <title>Complete Genome Sequence of Chryseobacterium sp. IHBB 10212.</title>
        <authorList>
            <person name="Pal M."/>
            <person name="Swarnkar M.K."/>
            <person name="Kaushal K."/>
            <person name="Chhibber S."/>
            <person name="Singh A.K."/>
            <person name="Gulati A."/>
        </authorList>
    </citation>
    <scope>NUCLEOTIDE SEQUENCE [LARGE SCALE GENOMIC DNA]</scope>
    <source>
        <strain evidence="1 2">IHBB 10212</strain>
    </source>
</reference>
<accession>A0A172XRE7</accession>
<dbReference type="RefSeq" id="WP_066750749.1">
    <property type="nucleotide sequence ID" value="NZ_CP015199.1"/>
</dbReference>
<evidence type="ECO:0000313" key="1">
    <source>
        <dbReference type="EMBL" id="ANF49405.1"/>
    </source>
</evidence>
<proteinExistence type="predicted"/>
<dbReference type="Proteomes" id="UP000077824">
    <property type="component" value="Chromosome"/>
</dbReference>
<name>A0A172XRE7_9FLAO</name>
<keyword evidence="2" id="KW-1185">Reference proteome</keyword>
<protein>
    <submittedName>
        <fullName evidence="1">Uncharacterized protein</fullName>
    </submittedName>
</protein>
<evidence type="ECO:0000313" key="2">
    <source>
        <dbReference type="Proteomes" id="UP000077824"/>
    </source>
</evidence>
<dbReference type="KEGG" id="chh:A0O34_02025"/>
<dbReference type="EMBL" id="CP015199">
    <property type="protein sequence ID" value="ANF49405.1"/>
    <property type="molecule type" value="Genomic_DNA"/>
</dbReference>
<organism evidence="1 2">
    <name type="scientific">Chryseobacterium glaciei</name>
    <dbReference type="NCBI Taxonomy" id="1685010"/>
    <lineage>
        <taxon>Bacteria</taxon>
        <taxon>Pseudomonadati</taxon>
        <taxon>Bacteroidota</taxon>
        <taxon>Flavobacteriia</taxon>
        <taxon>Flavobacteriales</taxon>
        <taxon>Weeksellaceae</taxon>
        <taxon>Chryseobacterium group</taxon>
        <taxon>Chryseobacterium</taxon>
    </lineage>
</organism>
<dbReference type="OrthoDB" id="1265104at2"/>
<gene>
    <name evidence="1" type="ORF">A0O34_02025</name>
</gene>
<dbReference type="AlphaFoldDB" id="A0A172XRE7"/>